<evidence type="ECO:0000313" key="4">
    <source>
        <dbReference type="Proteomes" id="UP000503820"/>
    </source>
</evidence>
<dbReference type="PANTHER" id="PTHR31876">
    <property type="entry name" value="COV-LIKE PROTEIN 1"/>
    <property type="match status" value="1"/>
</dbReference>
<keyword evidence="2" id="KW-0812">Transmembrane</keyword>
<dbReference type="PANTHER" id="PTHR31876:SF26">
    <property type="entry name" value="PROTEIN LIKE COV 2"/>
    <property type="match status" value="1"/>
</dbReference>
<comment type="caution">
    <text evidence="3">The sequence shown here is derived from an EMBL/GenBank/DDBJ whole genome shotgun (WGS) entry which is preliminary data.</text>
</comment>
<proteinExistence type="predicted"/>
<reference evidence="3 4" key="1">
    <citation type="submission" date="2020-05" db="EMBL/GenBank/DDBJ databases">
        <title>Draft genome sequence of Desulfovibrio psychrotolerans JS1T.</title>
        <authorList>
            <person name="Ueno A."/>
            <person name="Tamazawa S."/>
            <person name="Tamamura S."/>
            <person name="Murakami T."/>
            <person name="Kiyama T."/>
            <person name="Inomata H."/>
            <person name="Amano Y."/>
            <person name="Miyakawa K."/>
            <person name="Tamaki H."/>
            <person name="Naganuma T."/>
            <person name="Kaneko K."/>
        </authorList>
    </citation>
    <scope>NUCLEOTIDE SEQUENCE [LARGE SCALE GENOMIC DNA]</scope>
    <source>
        <strain evidence="3 4">JS1</strain>
    </source>
</reference>
<feature type="transmembrane region" description="Helical" evidence="2">
    <location>
        <begin position="21"/>
        <end position="44"/>
    </location>
</feature>
<dbReference type="EMBL" id="BLVP01000008">
    <property type="protein sequence ID" value="GFM37626.1"/>
    <property type="molecule type" value="Genomic_DNA"/>
</dbReference>
<feature type="transmembrane region" description="Helical" evidence="2">
    <location>
        <begin position="64"/>
        <end position="87"/>
    </location>
</feature>
<dbReference type="Proteomes" id="UP000503820">
    <property type="component" value="Unassembled WGS sequence"/>
</dbReference>
<dbReference type="AlphaFoldDB" id="A0A7J0BV90"/>
<evidence type="ECO:0000256" key="2">
    <source>
        <dbReference type="SAM" id="Phobius"/>
    </source>
</evidence>
<keyword evidence="4" id="KW-1185">Reference proteome</keyword>
<name>A0A7J0BV90_9BACT</name>
<feature type="compositionally biased region" description="Basic and acidic residues" evidence="1">
    <location>
        <begin position="212"/>
        <end position="225"/>
    </location>
</feature>
<accession>A0A7J0BV90</accession>
<dbReference type="Pfam" id="PF04367">
    <property type="entry name" value="DUF502"/>
    <property type="match status" value="1"/>
</dbReference>
<sequence length="235" mass="26140">MIQAPQEKTGIISGIRRFIKANLLAGILFLVPLVSTFLILRMVVRWVDKSLLLIPPAYRPEEFLPYKVPGLGFILVLVVLLVTGVLVRNLLGRKLVALWDAVLYRIPFVSSFYKAVKQLVETICNGGTKDFKRVVLIEYPRKGLYTLGFVTGVAVGEIQQKTAKHVLNIFVPTTPNPTSGFYLMVPEEDVIPLEMGVEDAFKVLMSGGILSPDKRDRNGNKEKTNAETAQEDSPL</sequence>
<feature type="region of interest" description="Disordered" evidence="1">
    <location>
        <begin position="211"/>
        <end position="235"/>
    </location>
</feature>
<organism evidence="3 4">
    <name type="scientific">Desulfovibrio psychrotolerans</name>
    <dbReference type="NCBI Taxonomy" id="415242"/>
    <lineage>
        <taxon>Bacteria</taxon>
        <taxon>Pseudomonadati</taxon>
        <taxon>Thermodesulfobacteriota</taxon>
        <taxon>Desulfovibrionia</taxon>
        <taxon>Desulfovibrionales</taxon>
        <taxon>Desulfovibrionaceae</taxon>
        <taxon>Desulfovibrio</taxon>
    </lineage>
</organism>
<keyword evidence="2" id="KW-0472">Membrane</keyword>
<dbReference type="InterPro" id="IPR007462">
    <property type="entry name" value="COV1-like"/>
</dbReference>
<dbReference type="RefSeq" id="WP_205245139.1">
    <property type="nucleotide sequence ID" value="NZ_BLVP01000008.1"/>
</dbReference>
<protein>
    <submittedName>
        <fullName evidence="3">Membrane protein</fullName>
    </submittedName>
</protein>
<evidence type="ECO:0000256" key="1">
    <source>
        <dbReference type="SAM" id="MobiDB-lite"/>
    </source>
</evidence>
<keyword evidence="2" id="KW-1133">Transmembrane helix</keyword>
<evidence type="ECO:0000313" key="3">
    <source>
        <dbReference type="EMBL" id="GFM37626.1"/>
    </source>
</evidence>
<gene>
    <name evidence="3" type="ORF">DSM19430T_23100</name>
</gene>